<sequence>MLSRVAERLYWLARYIERIENTARLAQVHSQLMLDMPKSVKLSWYTLIEITSNEDFFDEHYDAKTEKNCCWAILGDRDNSASLMSSLWWARENVRTTRDSLPREAWIYVNELYLLVNENKEDFYVRSKRNALLEQIIRSCQAIAGMLDGTMSLNTTFKFLQLGTAIERADMTSRILDVGAFFVAQETEAQEMKQFESILWANILKSVSAYFMYRQAVQMEINGKSVIRYLVNDPNLFRSINHCVSMMQTQINVLPSSPEVNQSILELQQLIEQKIPFELGSPVLHNYLDDVQMQLSKVHNEFYSTWFHPSTTQETTQQQNQ</sequence>
<organism evidence="2 3">
    <name type="scientific">Thiomicrorhabdus lithotrophica</name>
    <dbReference type="NCBI Taxonomy" id="2949997"/>
    <lineage>
        <taxon>Bacteria</taxon>
        <taxon>Pseudomonadati</taxon>
        <taxon>Pseudomonadota</taxon>
        <taxon>Gammaproteobacteria</taxon>
        <taxon>Thiotrichales</taxon>
        <taxon>Piscirickettsiaceae</taxon>
        <taxon>Thiomicrorhabdus</taxon>
    </lineage>
</organism>
<dbReference type="InterPro" id="IPR051680">
    <property type="entry name" value="ATP-dep_Glu-Cys_Ligase-2"/>
</dbReference>
<evidence type="ECO:0000313" key="3">
    <source>
        <dbReference type="Proteomes" id="UP001222275"/>
    </source>
</evidence>
<dbReference type="Pfam" id="PF04168">
    <property type="entry name" value="Alpha-E"/>
    <property type="match status" value="1"/>
</dbReference>
<dbReference type="InterPro" id="IPR007296">
    <property type="entry name" value="DUF403"/>
</dbReference>
<feature type="domain" description="DUF403" evidence="1">
    <location>
        <begin position="1"/>
        <end position="307"/>
    </location>
</feature>
<evidence type="ECO:0000313" key="2">
    <source>
        <dbReference type="EMBL" id="WEJ62561.1"/>
    </source>
</evidence>
<keyword evidence="3" id="KW-1185">Reference proteome</keyword>
<accession>A0ABY8C9B2</accession>
<gene>
    <name evidence="2" type="ORF">NR989_11185</name>
</gene>
<evidence type="ECO:0000259" key="1">
    <source>
        <dbReference type="Pfam" id="PF04168"/>
    </source>
</evidence>
<dbReference type="PANTHER" id="PTHR34595:SF7">
    <property type="entry name" value="SLL1039 PROTEIN"/>
    <property type="match status" value="1"/>
</dbReference>
<dbReference type="PANTHER" id="PTHR34595">
    <property type="entry name" value="BLR5612 PROTEIN"/>
    <property type="match status" value="1"/>
</dbReference>
<dbReference type="Proteomes" id="UP001222275">
    <property type="component" value="Chromosome"/>
</dbReference>
<dbReference type="RefSeq" id="WP_275594819.1">
    <property type="nucleotide sequence ID" value="NZ_CP102381.1"/>
</dbReference>
<proteinExistence type="predicted"/>
<name>A0ABY8C9B2_9GAMM</name>
<dbReference type="EMBL" id="CP102381">
    <property type="protein sequence ID" value="WEJ62561.1"/>
    <property type="molecule type" value="Genomic_DNA"/>
</dbReference>
<protein>
    <submittedName>
        <fullName evidence="2">Alpha-E domain-containing protein</fullName>
    </submittedName>
</protein>
<reference evidence="2 3" key="1">
    <citation type="submission" date="2022-06" db="EMBL/GenBank/DDBJ databases">
        <title>Thiomicrohabdus sp. nov, an obligately chemolithoautotrophic, sulfur-oxidizing bacterium isolated from beach of Guanyin Mountain. Amoy.</title>
        <authorList>
            <person name="Zhu H."/>
        </authorList>
    </citation>
    <scope>NUCLEOTIDE SEQUENCE [LARGE SCALE GENOMIC DNA]</scope>
    <source>
        <strain evidence="2 3">XGS-01</strain>
    </source>
</reference>